<dbReference type="PROSITE" id="PS51450">
    <property type="entry name" value="LRR"/>
    <property type="match status" value="1"/>
</dbReference>
<comment type="caution">
    <text evidence="1">The sequence shown here is derived from an EMBL/GenBank/DDBJ whole genome shotgun (WGS) entry which is preliminary data.</text>
</comment>
<accession>A0A5B6TMM3</accession>
<dbReference type="Proteomes" id="UP000324133">
    <property type="component" value="Unassembled WGS sequence"/>
</dbReference>
<organism evidence="1 2">
    <name type="scientific">Rufibacter hautae</name>
    <dbReference type="NCBI Taxonomy" id="2595005"/>
    <lineage>
        <taxon>Bacteria</taxon>
        <taxon>Pseudomonadati</taxon>
        <taxon>Bacteroidota</taxon>
        <taxon>Cytophagia</taxon>
        <taxon>Cytophagales</taxon>
        <taxon>Hymenobacteraceae</taxon>
        <taxon>Rufibacter</taxon>
    </lineage>
</organism>
<dbReference type="Gene3D" id="3.80.10.10">
    <property type="entry name" value="Ribonuclease Inhibitor"/>
    <property type="match status" value="1"/>
</dbReference>
<dbReference type="EMBL" id="VKKY01000002">
    <property type="protein sequence ID" value="KAA3437563.1"/>
    <property type="molecule type" value="Genomic_DNA"/>
</dbReference>
<proteinExistence type="predicted"/>
<dbReference type="AlphaFoldDB" id="A0A5B6TMM3"/>
<dbReference type="RefSeq" id="WP_149090626.1">
    <property type="nucleotide sequence ID" value="NZ_VKKY01000002.1"/>
</dbReference>
<dbReference type="InterPro" id="IPR001611">
    <property type="entry name" value="Leu-rich_rpt"/>
</dbReference>
<dbReference type="OrthoDB" id="813032at2"/>
<dbReference type="PROSITE" id="PS51257">
    <property type="entry name" value="PROKAR_LIPOPROTEIN"/>
    <property type="match status" value="1"/>
</dbReference>
<keyword evidence="2" id="KW-1185">Reference proteome</keyword>
<protein>
    <recommendedName>
        <fullName evidence="3">Leucine-rich repeat domain-containing protein</fullName>
    </recommendedName>
</protein>
<evidence type="ECO:0000313" key="1">
    <source>
        <dbReference type="EMBL" id="KAA3437563.1"/>
    </source>
</evidence>
<dbReference type="InterPro" id="IPR032675">
    <property type="entry name" value="LRR_dom_sf"/>
</dbReference>
<dbReference type="SUPFAM" id="SSF52058">
    <property type="entry name" value="L domain-like"/>
    <property type="match status" value="1"/>
</dbReference>
<evidence type="ECO:0000313" key="2">
    <source>
        <dbReference type="Proteomes" id="UP000324133"/>
    </source>
</evidence>
<reference evidence="1 2" key="1">
    <citation type="submission" date="2019-07" db="EMBL/GenBank/DDBJ databases">
        <title>Rufibacter sp. nov., isolated from lake sediment.</title>
        <authorList>
            <person name="Qu J.-H."/>
        </authorList>
    </citation>
    <scope>NUCLEOTIDE SEQUENCE [LARGE SCALE GENOMIC DNA]</scope>
    <source>
        <strain evidence="1 2">NBS58-1</strain>
    </source>
</reference>
<gene>
    <name evidence="1" type="ORF">FOA19_09610</name>
</gene>
<sequence length="188" mass="21229">MKFLLLFFLTILFSGCMFDEKEKSHFEDLMGKEDVVLVLSNYPPDSIPKVFALLGSAKSLSVVSDSAFLTSHTLYPPLSALGTSYVSGEPSLKFLPKEITTLKKLQRLSLVGLGIEKLPEDFSNLENLEALDLTFNELEISEELDKLKRLPKLKEIGLFGNKVDSLDIQKWQKEKPSLRLDYQVTIEL</sequence>
<evidence type="ECO:0008006" key="3">
    <source>
        <dbReference type="Google" id="ProtNLM"/>
    </source>
</evidence>
<name>A0A5B6TMM3_9BACT</name>